<gene>
    <name evidence="1" type="ORF">DPMN_124774</name>
</gene>
<sequence>MKVNYCNSLCSQQKIQVLARHYGTLAEDDFQGHRTEANPVFSEFIIQEFDKFKMQMFMMK</sequence>
<reference evidence="1" key="2">
    <citation type="submission" date="2020-11" db="EMBL/GenBank/DDBJ databases">
        <authorList>
            <person name="McCartney M.A."/>
            <person name="Auch B."/>
            <person name="Kono T."/>
            <person name="Mallez S."/>
            <person name="Becker A."/>
            <person name="Gohl D.M."/>
            <person name="Silverstein K.A.T."/>
            <person name="Koren S."/>
            <person name="Bechman K.B."/>
            <person name="Herman A."/>
            <person name="Abrahante J.E."/>
            <person name="Garbe J."/>
        </authorList>
    </citation>
    <scope>NUCLEOTIDE SEQUENCE</scope>
    <source>
        <strain evidence="1">Duluth1</strain>
        <tissue evidence="1">Whole animal</tissue>
    </source>
</reference>
<name>A0A9D4JSH0_DREPO</name>
<dbReference type="AlphaFoldDB" id="A0A9D4JSH0"/>
<organism evidence="1 2">
    <name type="scientific">Dreissena polymorpha</name>
    <name type="common">Zebra mussel</name>
    <name type="synonym">Mytilus polymorpha</name>
    <dbReference type="NCBI Taxonomy" id="45954"/>
    <lineage>
        <taxon>Eukaryota</taxon>
        <taxon>Metazoa</taxon>
        <taxon>Spiralia</taxon>
        <taxon>Lophotrochozoa</taxon>
        <taxon>Mollusca</taxon>
        <taxon>Bivalvia</taxon>
        <taxon>Autobranchia</taxon>
        <taxon>Heteroconchia</taxon>
        <taxon>Euheterodonta</taxon>
        <taxon>Imparidentia</taxon>
        <taxon>Neoheterodontei</taxon>
        <taxon>Myida</taxon>
        <taxon>Dreissenoidea</taxon>
        <taxon>Dreissenidae</taxon>
        <taxon>Dreissena</taxon>
    </lineage>
</organism>
<proteinExistence type="predicted"/>
<dbReference type="Proteomes" id="UP000828390">
    <property type="component" value="Unassembled WGS sequence"/>
</dbReference>
<evidence type="ECO:0000313" key="1">
    <source>
        <dbReference type="EMBL" id="KAH3822980.1"/>
    </source>
</evidence>
<comment type="caution">
    <text evidence="1">The sequence shown here is derived from an EMBL/GenBank/DDBJ whole genome shotgun (WGS) entry which is preliminary data.</text>
</comment>
<dbReference type="EMBL" id="JAIWYP010000005">
    <property type="protein sequence ID" value="KAH3822980.1"/>
    <property type="molecule type" value="Genomic_DNA"/>
</dbReference>
<keyword evidence="2" id="KW-1185">Reference proteome</keyword>
<evidence type="ECO:0000313" key="2">
    <source>
        <dbReference type="Proteomes" id="UP000828390"/>
    </source>
</evidence>
<protein>
    <submittedName>
        <fullName evidence="1">Uncharacterized protein</fullName>
    </submittedName>
</protein>
<reference evidence="1" key="1">
    <citation type="journal article" date="2019" name="bioRxiv">
        <title>The Genome of the Zebra Mussel, Dreissena polymorpha: A Resource for Invasive Species Research.</title>
        <authorList>
            <person name="McCartney M.A."/>
            <person name="Auch B."/>
            <person name="Kono T."/>
            <person name="Mallez S."/>
            <person name="Zhang Y."/>
            <person name="Obille A."/>
            <person name="Becker A."/>
            <person name="Abrahante J.E."/>
            <person name="Garbe J."/>
            <person name="Badalamenti J.P."/>
            <person name="Herman A."/>
            <person name="Mangelson H."/>
            <person name="Liachko I."/>
            <person name="Sullivan S."/>
            <person name="Sone E.D."/>
            <person name="Koren S."/>
            <person name="Silverstein K.A.T."/>
            <person name="Beckman K.B."/>
            <person name="Gohl D.M."/>
        </authorList>
    </citation>
    <scope>NUCLEOTIDE SEQUENCE</scope>
    <source>
        <strain evidence="1">Duluth1</strain>
        <tissue evidence="1">Whole animal</tissue>
    </source>
</reference>
<accession>A0A9D4JSH0</accession>